<name>A0A8T3BNH4_DENNO</name>
<evidence type="ECO:0000313" key="2">
    <source>
        <dbReference type="EMBL" id="KAI0513706.1"/>
    </source>
</evidence>
<keyword evidence="1" id="KW-0472">Membrane</keyword>
<sequence>MEASCRDFRAESDALLPYTLAKGILSLSLLSLIFAISSSLSFHLLPPISRTRCGSIRESRDLIAQNGKKASVFHTEKELGGVQARAWVSRHQIILRITREHSSSS</sequence>
<dbReference type="EMBL" id="JAGYWB010000008">
    <property type="protein sequence ID" value="KAI0513706.1"/>
    <property type="molecule type" value="Genomic_DNA"/>
</dbReference>
<accession>A0A8T3BNH4</accession>
<comment type="caution">
    <text evidence="2">The sequence shown here is derived from an EMBL/GenBank/DDBJ whole genome shotgun (WGS) entry which is preliminary data.</text>
</comment>
<keyword evidence="1" id="KW-1133">Transmembrane helix</keyword>
<dbReference type="AlphaFoldDB" id="A0A8T3BNH4"/>
<reference evidence="2" key="1">
    <citation type="journal article" date="2022" name="Front. Genet.">
        <title>Chromosome-Scale Assembly of the Dendrobium nobile Genome Provides Insights Into the Molecular Mechanism of the Biosynthesis of the Medicinal Active Ingredient of Dendrobium.</title>
        <authorList>
            <person name="Xu Q."/>
            <person name="Niu S.-C."/>
            <person name="Li K.-L."/>
            <person name="Zheng P.-J."/>
            <person name="Zhang X.-J."/>
            <person name="Jia Y."/>
            <person name="Liu Y."/>
            <person name="Niu Y.-X."/>
            <person name="Yu L.-H."/>
            <person name="Chen D.-F."/>
            <person name="Zhang G.-Q."/>
        </authorList>
    </citation>
    <scope>NUCLEOTIDE SEQUENCE</scope>
    <source>
        <tissue evidence="2">Leaf</tissue>
    </source>
</reference>
<gene>
    <name evidence="2" type="ORF">KFK09_009736</name>
</gene>
<protein>
    <submittedName>
        <fullName evidence="2">Uncharacterized protein</fullName>
    </submittedName>
</protein>
<evidence type="ECO:0000256" key="1">
    <source>
        <dbReference type="SAM" id="Phobius"/>
    </source>
</evidence>
<proteinExistence type="predicted"/>
<organism evidence="2 3">
    <name type="scientific">Dendrobium nobile</name>
    <name type="common">Orchid</name>
    <dbReference type="NCBI Taxonomy" id="94219"/>
    <lineage>
        <taxon>Eukaryota</taxon>
        <taxon>Viridiplantae</taxon>
        <taxon>Streptophyta</taxon>
        <taxon>Embryophyta</taxon>
        <taxon>Tracheophyta</taxon>
        <taxon>Spermatophyta</taxon>
        <taxon>Magnoliopsida</taxon>
        <taxon>Liliopsida</taxon>
        <taxon>Asparagales</taxon>
        <taxon>Orchidaceae</taxon>
        <taxon>Epidendroideae</taxon>
        <taxon>Malaxideae</taxon>
        <taxon>Dendrobiinae</taxon>
        <taxon>Dendrobium</taxon>
    </lineage>
</organism>
<keyword evidence="3" id="KW-1185">Reference proteome</keyword>
<dbReference type="Proteomes" id="UP000829196">
    <property type="component" value="Unassembled WGS sequence"/>
</dbReference>
<evidence type="ECO:0000313" key="3">
    <source>
        <dbReference type="Proteomes" id="UP000829196"/>
    </source>
</evidence>
<keyword evidence="1" id="KW-0812">Transmembrane</keyword>
<feature type="transmembrane region" description="Helical" evidence="1">
    <location>
        <begin position="24"/>
        <end position="45"/>
    </location>
</feature>